<keyword evidence="2" id="KW-0472">Membrane</keyword>
<keyword evidence="2" id="KW-0812">Transmembrane</keyword>
<organism evidence="3 4">
    <name type="scientific">Herbaspirillum aquaticum</name>
    <dbReference type="NCBI Taxonomy" id="568783"/>
    <lineage>
        <taxon>Bacteria</taxon>
        <taxon>Pseudomonadati</taxon>
        <taxon>Pseudomonadota</taxon>
        <taxon>Betaproteobacteria</taxon>
        <taxon>Burkholderiales</taxon>
        <taxon>Oxalobacteraceae</taxon>
        <taxon>Herbaspirillum</taxon>
    </lineage>
</organism>
<evidence type="ECO:0000313" key="3">
    <source>
        <dbReference type="EMBL" id="OWY32046.1"/>
    </source>
</evidence>
<protein>
    <submittedName>
        <fullName evidence="3">Uncharacterized protein</fullName>
    </submittedName>
</protein>
<dbReference type="AlphaFoldDB" id="A0A225SRT8"/>
<dbReference type="EMBL" id="NJGV01000030">
    <property type="protein sequence ID" value="OWY32046.1"/>
    <property type="molecule type" value="Genomic_DNA"/>
</dbReference>
<feature type="region of interest" description="Disordered" evidence="1">
    <location>
        <begin position="1"/>
        <end position="25"/>
    </location>
</feature>
<name>A0A225SRT8_9BURK</name>
<proteinExistence type="predicted"/>
<dbReference type="Proteomes" id="UP000214747">
    <property type="component" value="Unassembled WGS sequence"/>
</dbReference>
<reference evidence="3 4" key="1">
    <citation type="journal article" date="2010" name="Int. J. Syst. Evol. Microbiol.">
        <title>Reclassification of Herbaspirillum putei as a later heterotypic synonym of Herbaspirillum huttiense, with the description of H. huttiense subsp. huttiense subsp. nov. and H. huttiense subsp. putei subsp. nov., comb. nov., and description of Herbaspirillum aquaticum sp. nov.</title>
        <authorList>
            <person name="Dobritsa A.P."/>
            <person name="Reddy M.C."/>
            <person name="Samadpour M."/>
        </authorList>
    </citation>
    <scope>NUCLEOTIDE SEQUENCE [LARGE SCALE GENOMIC DNA]</scope>
    <source>
        <strain evidence="3 4">IEH 4430</strain>
    </source>
</reference>
<sequence>MPGPARQAGFHGRAQAGPGKQNSSNLLSRYCCDPRRNEVNFASCPHYVMFFMREDSIDSSLILGALIPLIIGIKFSLYIFN</sequence>
<evidence type="ECO:0000256" key="2">
    <source>
        <dbReference type="SAM" id="Phobius"/>
    </source>
</evidence>
<accession>A0A225SRT8</accession>
<gene>
    <name evidence="3" type="ORF">CEJ45_22985</name>
</gene>
<evidence type="ECO:0000313" key="4">
    <source>
        <dbReference type="Proteomes" id="UP000214747"/>
    </source>
</evidence>
<comment type="caution">
    <text evidence="3">The sequence shown here is derived from an EMBL/GenBank/DDBJ whole genome shotgun (WGS) entry which is preliminary data.</text>
</comment>
<keyword evidence="4" id="KW-1185">Reference proteome</keyword>
<evidence type="ECO:0000256" key="1">
    <source>
        <dbReference type="SAM" id="MobiDB-lite"/>
    </source>
</evidence>
<keyword evidence="2" id="KW-1133">Transmembrane helix</keyword>
<feature type="transmembrane region" description="Helical" evidence="2">
    <location>
        <begin position="61"/>
        <end position="80"/>
    </location>
</feature>